<keyword evidence="1" id="KW-0472">Membrane</keyword>
<protein>
    <submittedName>
        <fullName evidence="2">Uncharacterized protein</fullName>
    </submittedName>
</protein>
<keyword evidence="1" id="KW-1133">Transmembrane helix</keyword>
<organism evidence="2 3">
    <name type="scientific">Aegilops tauschii subsp. strangulata</name>
    <name type="common">Goatgrass</name>
    <dbReference type="NCBI Taxonomy" id="200361"/>
    <lineage>
        <taxon>Eukaryota</taxon>
        <taxon>Viridiplantae</taxon>
        <taxon>Streptophyta</taxon>
        <taxon>Embryophyta</taxon>
        <taxon>Tracheophyta</taxon>
        <taxon>Spermatophyta</taxon>
        <taxon>Magnoliopsida</taxon>
        <taxon>Liliopsida</taxon>
        <taxon>Poales</taxon>
        <taxon>Poaceae</taxon>
        <taxon>BOP clade</taxon>
        <taxon>Pooideae</taxon>
        <taxon>Triticodae</taxon>
        <taxon>Triticeae</taxon>
        <taxon>Triticinae</taxon>
        <taxon>Aegilops</taxon>
    </lineage>
</organism>
<evidence type="ECO:0000313" key="2">
    <source>
        <dbReference type="EnsemblPlants" id="AET7Gv20121700.8"/>
    </source>
</evidence>
<reference evidence="2" key="5">
    <citation type="journal article" date="2021" name="G3 (Bethesda)">
        <title>Aegilops tauschii genome assembly Aet v5.0 features greater sequence contiguity and improved annotation.</title>
        <authorList>
            <person name="Wang L."/>
            <person name="Zhu T."/>
            <person name="Rodriguez J.C."/>
            <person name="Deal K.R."/>
            <person name="Dubcovsky J."/>
            <person name="McGuire P.E."/>
            <person name="Lux T."/>
            <person name="Spannagl M."/>
            <person name="Mayer K.F.X."/>
            <person name="Baldrich P."/>
            <person name="Meyers B.C."/>
            <person name="Huo N."/>
            <person name="Gu Y.Q."/>
            <person name="Zhou H."/>
            <person name="Devos K.M."/>
            <person name="Bennetzen J.L."/>
            <person name="Unver T."/>
            <person name="Budak H."/>
            <person name="Gulick P.J."/>
            <person name="Galiba G."/>
            <person name="Kalapos B."/>
            <person name="Nelson D.R."/>
            <person name="Li P."/>
            <person name="You F.M."/>
            <person name="Luo M.C."/>
            <person name="Dvorak J."/>
        </authorList>
    </citation>
    <scope>NUCLEOTIDE SEQUENCE [LARGE SCALE GENOMIC DNA]</scope>
    <source>
        <strain evidence="2">cv. AL8/78</strain>
    </source>
</reference>
<reference evidence="2" key="4">
    <citation type="submission" date="2019-03" db="UniProtKB">
        <authorList>
            <consortium name="EnsemblPlants"/>
        </authorList>
    </citation>
    <scope>IDENTIFICATION</scope>
</reference>
<name>A0A453QHB8_AEGTS</name>
<dbReference type="Proteomes" id="UP000015105">
    <property type="component" value="Chromosome 7D"/>
</dbReference>
<keyword evidence="3" id="KW-1185">Reference proteome</keyword>
<feature type="transmembrane region" description="Helical" evidence="1">
    <location>
        <begin position="12"/>
        <end position="29"/>
    </location>
</feature>
<evidence type="ECO:0000256" key="1">
    <source>
        <dbReference type="SAM" id="Phobius"/>
    </source>
</evidence>
<dbReference type="AlphaFoldDB" id="A0A453QHB8"/>
<accession>A0A453QHB8</accession>
<evidence type="ECO:0000313" key="3">
    <source>
        <dbReference type="Proteomes" id="UP000015105"/>
    </source>
</evidence>
<reference evidence="2" key="3">
    <citation type="journal article" date="2017" name="Nature">
        <title>Genome sequence of the progenitor of the wheat D genome Aegilops tauschii.</title>
        <authorList>
            <person name="Luo M.C."/>
            <person name="Gu Y.Q."/>
            <person name="Puiu D."/>
            <person name="Wang H."/>
            <person name="Twardziok S.O."/>
            <person name="Deal K.R."/>
            <person name="Huo N."/>
            <person name="Zhu T."/>
            <person name="Wang L."/>
            <person name="Wang Y."/>
            <person name="McGuire P.E."/>
            <person name="Liu S."/>
            <person name="Long H."/>
            <person name="Ramasamy R.K."/>
            <person name="Rodriguez J.C."/>
            <person name="Van S.L."/>
            <person name="Yuan L."/>
            <person name="Wang Z."/>
            <person name="Xia Z."/>
            <person name="Xiao L."/>
            <person name="Anderson O.D."/>
            <person name="Ouyang S."/>
            <person name="Liang Y."/>
            <person name="Zimin A.V."/>
            <person name="Pertea G."/>
            <person name="Qi P."/>
            <person name="Bennetzen J.L."/>
            <person name="Dai X."/>
            <person name="Dawson M.W."/>
            <person name="Muller H.G."/>
            <person name="Kugler K."/>
            <person name="Rivarola-Duarte L."/>
            <person name="Spannagl M."/>
            <person name="Mayer K.F.X."/>
            <person name="Lu F.H."/>
            <person name="Bevan M.W."/>
            <person name="Leroy P."/>
            <person name="Li P."/>
            <person name="You F.M."/>
            <person name="Sun Q."/>
            <person name="Liu Z."/>
            <person name="Lyons E."/>
            <person name="Wicker T."/>
            <person name="Salzberg S.L."/>
            <person name="Devos K.M."/>
            <person name="Dvorak J."/>
        </authorList>
    </citation>
    <scope>NUCLEOTIDE SEQUENCE [LARGE SCALE GENOMIC DNA]</scope>
    <source>
        <strain evidence="2">cv. AL8/78</strain>
    </source>
</reference>
<dbReference type="Gramene" id="AET7Gv20121700.8">
    <property type="protein sequence ID" value="AET7Gv20121700.8"/>
    <property type="gene ID" value="AET7Gv20121700"/>
</dbReference>
<dbReference type="EnsemblPlants" id="AET7Gv20121700.8">
    <property type="protein sequence ID" value="AET7Gv20121700.8"/>
    <property type="gene ID" value="AET7Gv20121700"/>
</dbReference>
<sequence>MRTLMSDESTSYMHYLNFVIECLYIFFGYSRLLQQTTFGCNMLATRKISV</sequence>
<keyword evidence="1" id="KW-0812">Transmembrane</keyword>
<reference evidence="3" key="1">
    <citation type="journal article" date="2014" name="Science">
        <title>Ancient hybridizations among the ancestral genomes of bread wheat.</title>
        <authorList>
            <consortium name="International Wheat Genome Sequencing Consortium,"/>
            <person name="Marcussen T."/>
            <person name="Sandve S.R."/>
            <person name="Heier L."/>
            <person name="Spannagl M."/>
            <person name="Pfeifer M."/>
            <person name="Jakobsen K.S."/>
            <person name="Wulff B.B."/>
            <person name="Steuernagel B."/>
            <person name="Mayer K.F."/>
            <person name="Olsen O.A."/>
        </authorList>
    </citation>
    <scope>NUCLEOTIDE SEQUENCE [LARGE SCALE GENOMIC DNA]</scope>
    <source>
        <strain evidence="3">cv. AL8/78</strain>
    </source>
</reference>
<proteinExistence type="predicted"/>
<reference evidence="3" key="2">
    <citation type="journal article" date="2017" name="Nat. Plants">
        <title>The Aegilops tauschii genome reveals multiple impacts of transposons.</title>
        <authorList>
            <person name="Zhao G."/>
            <person name="Zou C."/>
            <person name="Li K."/>
            <person name="Wang K."/>
            <person name="Li T."/>
            <person name="Gao L."/>
            <person name="Zhang X."/>
            <person name="Wang H."/>
            <person name="Yang Z."/>
            <person name="Liu X."/>
            <person name="Jiang W."/>
            <person name="Mao L."/>
            <person name="Kong X."/>
            <person name="Jiao Y."/>
            <person name="Jia J."/>
        </authorList>
    </citation>
    <scope>NUCLEOTIDE SEQUENCE [LARGE SCALE GENOMIC DNA]</scope>
    <source>
        <strain evidence="3">cv. AL8/78</strain>
    </source>
</reference>